<gene>
    <name evidence="7" type="ORF">BMERY_1314</name>
</gene>
<evidence type="ECO:0000256" key="6">
    <source>
        <dbReference type="SAM" id="Phobius"/>
    </source>
</evidence>
<organism evidence="7 8">
    <name type="scientific">Bifidobacterium merycicum</name>
    <dbReference type="NCBI Taxonomy" id="78345"/>
    <lineage>
        <taxon>Bacteria</taxon>
        <taxon>Bacillati</taxon>
        <taxon>Actinomycetota</taxon>
        <taxon>Actinomycetes</taxon>
        <taxon>Bifidobacteriales</taxon>
        <taxon>Bifidobacteriaceae</taxon>
        <taxon>Bifidobacterium</taxon>
    </lineage>
</organism>
<feature type="transmembrane region" description="Helical" evidence="6">
    <location>
        <begin position="137"/>
        <end position="168"/>
    </location>
</feature>
<evidence type="ECO:0000256" key="3">
    <source>
        <dbReference type="ARBA" id="ARBA00022692"/>
    </source>
</evidence>
<protein>
    <submittedName>
        <fullName evidence="7">Ribonuclease BN-like family protein</fullName>
    </submittedName>
</protein>
<feature type="transmembrane region" description="Helical" evidence="6">
    <location>
        <begin position="253"/>
        <end position="278"/>
    </location>
</feature>
<keyword evidence="2" id="KW-1003">Cell membrane</keyword>
<evidence type="ECO:0000313" key="8">
    <source>
        <dbReference type="Proteomes" id="UP000029060"/>
    </source>
</evidence>
<dbReference type="GO" id="GO:0005886">
    <property type="term" value="C:plasma membrane"/>
    <property type="evidence" value="ECO:0007669"/>
    <property type="project" value="UniProtKB-SubCell"/>
</dbReference>
<evidence type="ECO:0000256" key="2">
    <source>
        <dbReference type="ARBA" id="ARBA00022475"/>
    </source>
</evidence>
<keyword evidence="5 6" id="KW-0472">Membrane</keyword>
<accession>A0A087BJ32</accession>
<dbReference type="EMBL" id="JGZC01000004">
    <property type="protein sequence ID" value="KFI71032.1"/>
    <property type="molecule type" value="Genomic_DNA"/>
</dbReference>
<keyword evidence="4 6" id="KW-1133">Transmembrane helix</keyword>
<dbReference type="STRING" id="78345.BMERY_1314"/>
<keyword evidence="3 6" id="KW-0812">Transmembrane</keyword>
<comment type="subcellular location">
    <subcellularLocation>
        <location evidence="1">Cell membrane</location>
        <topology evidence="1">Multi-pass membrane protein</topology>
    </subcellularLocation>
</comment>
<feature type="transmembrane region" description="Helical" evidence="6">
    <location>
        <begin position="222"/>
        <end position="241"/>
    </location>
</feature>
<dbReference type="Proteomes" id="UP000029060">
    <property type="component" value="Unassembled WGS sequence"/>
</dbReference>
<dbReference type="eggNOG" id="COG1295">
    <property type="taxonomic scope" value="Bacteria"/>
</dbReference>
<feature type="transmembrane region" description="Helical" evidence="6">
    <location>
        <begin position="35"/>
        <end position="58"/>
    </location>
</feature>
<reference evidence="7 8" key="1">
    <citation type="submission" date="2014-03" db="EMBL/GenBank/DDBJ databases">
        <title>Genomics of Bifidobacteria.</title>
        <authorList>
            <person name="Ventura M."/>
            <person name="Milani C."/>
            <person name="Lugli G.A."/>
        </authorList>
    </citation>
    <scope>NUCLEOTIDE SEQUENCE [LARGE SCALE GENOMIC DNA]</scope>
    <source>
        <strain evidence="7 8">LMG 11341</strain>
    </source>
</reference>
<evidence type="ECO:0000256" key="4">
    <source>
        <dbReference type="ARBA" id="ARBA00022989"/>
    </source>
</evidence>
<dbReference type="InterPro" id="IPR017039">
    <property type="entry name" value="Virul_fac_BrkB"/>
</dbReference>
<dbReference type="Pfam" id="PF03631">
    <property type="entry name" value="Virul_fac_BrkB"/>
    <property type="match status" value="1"/>
</dbReference>
<evidence type="ECO:0000256" key="5">
    <source>
        <dbReference type="ARBA" id="ARBA00023136"/>
    </source>
</evidence>
<comment type="caution">
    <text evidence="7">The sequence shown here is derived from an EMBL/GenBank/DDBJ whole genome shotgun (WGS) entry which is preliminary data.</text>
</comment>
<evidence type="ECO:0000256" key="1">
    <source>
        <dbReference type="ARBA" id="ARBA00004651"/>
    </source>
</evidence>
<evidence type="ECO:0000313" key="7">
    <source>
        <dbReference type="EMBL" id="KFI71032.1"/>
    </source>
</evidence>
<sequence>MTLIDHAFVFWNNSFPGRVISRYARRNGGTLANGMAYNLLFAFFSGIWTVFAVVALFFTKNTSLLDWFVSSLEHSIPGLSITDSMVSGVSFTMTWTGVLTLCIFVWKVLCCLDAWRNAAWTMMDRPKPFFDPFQIRLWDAVAFILVALLFIVSSIAGVISGGIVRRIVETLRRFNMLLGANTAITNSALLDLSAFIIGLVLNILLIALMFCFVARIDCDRRLIVFVCLVGGLSISVLQLLGSRLLGGATSNPLLAPFSVFIGMLIWFSFIAQILMYCATFIGQAQAMLDEWGEGERALKSIESKMTGARR</sequence>
<name>A0A087BJ32_9BIFI</name>
<keyword evidence="8" id="KW-1185">Reference proteome</keyword>
<feature type="transmembrane region" description="Helical" evidence="6">
    <location>
        <begin position="188"/>
        <end position="210"/>
    </location>
</feature>
<dbReference type="AlphaFoldDB" id="A0A087BJ32"/>
<proteinExistence type="predicted"/>
<feature type="transmembrane region" description="Helical" evidence="6">
    <location>
        <begin position="93"/>
        <end position="116"/>
    </location>
</feature>